<reference evidence="3" key="1">
    <citation type="submission" date="2021-04" db="EMBL/GenBank/DDBJ databases">
        <title>Taxonomic assessment of Weissella genus.</title>
        <authorList>
            <person name="Fanelli F."/>
            <person name="Chieffi D."/>
            <person name="Dell'Aquila A."/>
            <person name="Gyu-Sung C."/>
            <person name="Franz C.M.A.P."/>
            <person name="Fusco V."/>
        </authorList>
    </citation>
    <scope>NUCLEOTIDE SEQUENCE</scope>
    <source>
        <strain evidence="3">LMG 25373</strain>
    </source>
</reference>
<comment type="caution">
    <text evidence="3">The sequence shown here is derived from an EMBL/GenBank/DDBJ whole genome shotgun (WGS) entry which is preliminary data.</text>
</comment>
<keyword evidence="4" id="KW-1185">Reference proteome</keyword>
<evidence type="ECO:0000313" key="4">
    <source>
        <dbReference type="Proteomes" id="UP001057481"/>
    </source>
</evidence>
<dbReference type="InterPro" id="IPR037523">
    <property type="entry name" value="VOC_core"/>
</dbReference>
<dbReference type="EMBL" id="JAGMVS010000051">
    <property type="protein sequence ID" value="MCM2437130.1"/>
    <property type="molecule type" value="Genomic_DNA"/>
</dbReference>
<dbReference type="RefSeq" id="WP_205144252.1">
    <property type="nucleotide sequence ID" value="NZ_JAFBDN010000027.1"/>
</dbReference>
<dbReference type="PANTHER" id="PTHR36113:SF6">
    <property type="entry name" value="FOSFOMYCIN RESISTANCE PROTEIN FOSX"/>
    <property type="match status" value="1"/>
</dbReference>
<evidence type="ECO:0000313" key="3">
    <source>
        <dbReference type="EMBL" id="MCM2437130.1"/>
    </source>
</evidence>
<sequence length="129" mass="14974">MLNHLEINVSNLATSKVFYTLLLSELGYVSFQTWEQGFSFKKDNFYLVFVQTEAKYLDKPYHRKNVGLNHLAFSVLNKQTVNDLRLKLIAFGVEELYPAQFPYAGGPQHYAMYFEDPDRVKIEIVAQPC</sequence>
<protein>
    <recommendedName>
        <fullName evidence="2">VOC domain-containing protein</fullName>
    </recommendedName>
</protein>
<dbReference type="Proteomes" id="UP001057481">
    <property type="component" value="Unassembled WGS sequence"/>
</dbReference>
<dbReference type="InterPro" id="IPR051332">
    <property type="entry name" value="Fosfomycin_Res_Enzymes"/>
</dbReference>
<dbReference type="PROSITE" id="PS51819">
    <property type="entry name" value="VOC"/>
    <property type="match status" value="1"/>
</dbReference>
<accession>A0ABT0VH55</accession>
<evidence type="ECO:0000256" key="1">
    <source>
        <dbReference type="ARBA" id="ARBA00022723"/>
    </source>
</evidence>
<organism evidence="3 4">
    <name type="scientific">Periweissella beninensis</name>
    <dbReference type="NCBI Taxonomy" id="504936"/>
    <lineage>
        <taxon>Bacteria</taxon>
        <taxon>Bacillati</taxon>
        <taxon>Bacillota</taxon>
        <taxon>Bacilli</taxon>
        <taxon>Lactobacillales</taxon>
        <taxon>Lactobacillaceae</taxon>
        <taxon>Periweissella</taxon>
    </lineage>
</organism>
<evidence type="ECO:0000259" key="2">
    <source>
        <dbReference type="PROSITE" id="PS51819"/>
    </source>
</evidence>
<dbReference type="InterPro" id="IPR029068">
    <property type="entry name" value="Glyas_Bleomycin-R_OHBP_Dase"/>
</dbReference>
<gene>
    <name evidence="3" type="ORF">KAK10_04205</name>
</gene>
<dbReference type="InterPro" id="IPR004360">
    <property type="entry name" value="Glyas_Fos-R_dOase_dom"/>
</dbReference>
<name>A0ABT0VH55_9LACO</name>
<dbReference type="PANTHER" id="PTHR36113">
    <property type="entry name" value="LYASE, PUTATIVE-RELATED-RELATED"/>
    <property type="match status" value="1"/>
</dbReference>
<proteinExistence type="predicted"/>
<dbReference type="Gene3D" id="3.10.180.10">
    <property type="entry name" value="2,3-Dihydroxybiphenyl 1,2-Dioxygenase, domain 1"/>
    <property type="match status" value="1"/>
</dbReference>
<dbReference type="SUPFAM" id="SSF54593">
    <property type="entry name" value="Glyoxalase/Bleomycin resistance protein/Dihydroxybiphenyl dioxygenase"/>
    <property type="match status" value="1"/>
</dbReference>
<feature type="domain" description="VOC" evidence="2">
    <location>
        <begin position="1"/>
        <end position="127"/>
    </location>
</feature>
<dbReference type="Pfam" id="PF00903">
    <property type="entry name" value="Glyoxalase"/>
    <property type="match status" value="1"/>
</dbReference>
<keyword evidence="1" id="KW-0479">Metal-binding</keyword>